<dbReference type="EMBL" id="BSDZ01000013">
    <property type="protein sequence ID" value="GLI62452.1"/>
    <property type="molecule type" value="Genomic_DNA"/>
</dbReference>
<keyword evidence="6" id="KW-1185">Reference proteome</keyword>
<dbReference type="Proteomes" id="UP001165090">
    <property type="component" value="Unassembled WGS sequence"/>
</dbReference>
<keyword evidence="2" id="KW-0863">Zinc-finger</keyword>
<keyword evidence="1" id="KW-0479">Metal-binding</keyword>
<dbReference type="PANTHER" id="PTHR31437:SF1">
    <property type="entry name" value="PROTEIN SREK1IP1"/>
    <property type="match status" value="1"/>
</dbReference>
<feature type="compositionally biased region" description="Basic and acidic residues" evidence="4">
    <location>
        <begin position="277"/>
        <end position="289"/>
    </location>
</feature>
<accession>A0ABQ5RZF1</accession>
<feature type="region of interest" description="Disordered" evidence="4">
    <location>
        <begin position="146"/>
        <end position="448"/>
    </location>
</feature>
<evidence type="ECO:0000256" key="4">
    <source>
        <dbReference type="SAM" id="MobiDB-lite"/>
    </source>
</evidence>
<feature type="compositionally biased region" description="Basic and acidic residues" evidence="4">
    <location>
        <begin position="299"/>
        <end position="333"/>
    </location>
</feature>
<evidence type="ECO:0008006" key="7">
    <source>
        <dbReference type="Google" id="ProtNLM"/>
    </source>
</evidence>
<protein>
    <recommendedName>
        <fullName evidence="7">CCHC-type domain-containing protein</fullName>
    </recommendedName>
</protein>
<feature type="compositionally biased region" description="Basic and acidic residues" evidence="4">
    <location>
        <begin position="168"/>
        <end position="179"/>
    </location>
</feature>
<keyword evidence="3" id="KW-0862">Zinc</keyword>
<feature type="compositionally biased region" description="Low complexity" evidence="4">
    <location>
        <begin position="231"/>
        <end position="241"/>
    </location>
</feature>
<reference evidence="5 6" key="1">
    <citation type="journal article" date="2023" name="IScience">
        <title>Expanded male sex-determining region conserved during the evolution of homothallism in the green alga Volvox.</title>
        <authorList>
            <person name="Yamamoto K."/>
            <person name="Matsuzaki R."/>
            <person name="Mahakham W."/>
            <person name="Heman W."/>
            <person name="Sekimoto H."/>
            <person name="Kawachi M."/>
            <person name="Minakuchi Y."/>
            <person name="Toyoda A."/>
            <person name="Nozaki H."/>
        </authorList>
    </citation>
    <scope>NUCLEOTIDE SEQUENCE [LARGE SCALE GENOMIC DNA]</scope>
    <source>
        <strain evidence="5 6">NIES-4468</strain>
    </source>
</reference>
<feature type="compositionally biased region" description="Basic residues" evidence="4">
    <location>
        <begin position="184"/>
        <end position="212"/>
    </location>
</feature>
<evidence type="ECO:0000256" key="3">
    <source>
        <dbReference type="ARBA" id="ARBA00022833"/>
    </source>
</evidence>
<organism evidence="5 6">
    <name type="scientific">Volvox africanus</name>
    <dbReference type="NCBI Taxonomy" id="51714"/>
    <lineage>
        <taxon>Eukaryota</taxon>
        <taxon>Viridiplantae</taxon>
        <taxon>Chlorophyta</taxon>
        <taxon>core chlorophytes</taxon>
        <taxon>Chlorophyceae</taxon>
        <taxon>CS clade</taxon>
        <taxon>Chlamydomonadales</taxon>
        <taxon>Volvocaceae</taxon>
        <taxon>Volvox</taxon>
    </lineage>
</organism>
<feature type="compositionally biased region" description="Basic and acidic residues" evidence="4">
    <location>
        <begin position="343"/>
        <end position="448"/>
    </location>
</feature>
<proteinExistence type="predicted"/>
<comment type="caution">
    <text evidence="5">The sequence shown here is derived from an EMBL/GenBank/DDBJ whole genome shotgun (WGS) entry which is preliminary data.</text>
</comment>
<evidence type="ECO:0000256" key="1">
    <source>
        <dbReference type="ARBA" id="ARBA00022723"/>
    </source>
</evidence>
<dbReference type="PANTHER" id="PTHR31437">
    <property type="entry name" value="SREK1IP1 FAMILY MEMBER"/>
    <property type="match status" value="1"/>
</dbReference>
<sequence length="448" mass="50295">MATRGIAQLKAQYNRVRTSTALQGNSMWNNVIGIENEQKGTNSAIEATLRAPSYGGGYKAQRMERAQQLIEASGYQPKATDLQGLLALAKSQGATGNATRGACKICGGLGHLTKQCKNGVSGHTGDIGDLDAAVAVASMRALLPDPDEVSSLDSADLEGSSLSDSDGPEGRGRGSRSDSDSGAARKRKRSSSSGKKKHKKDSKKKSKRSKKEGKKEKDKDKKKRKKRSHDSGSSESSGGSDSELDGGDQKRRRIRERVAAEDKGGPPLEAVPPRQQKLGEENGRDDCTAEARGWYRHKGTLEEDGQRRERRREVAVDEEGRHERVRGVRDEGQPIKAGHRRLREREWSGREEEYDRDQWREREREREEREREKERGRDRDRDGGSEARRGRGGASEREWDKGKEREYDRVANRERERERRSREDRAGSGEEAGYRQRLRDRDRSEDSE</sequence>
<name>A0ABQ5RZF1_9CHLO</name>
<gene>
    <name evidence="5" type="ORF">VaNZ11_005082</name>
</gene>
<evidence type="ECO:0000256" key="2">
    <source>
        <dbReference type="ARBA" id="ARBA00022771"/>
    </source>
</evidence>
<evidence type="ECO:0000313" key="6">
    <source>
        <dbReference type="Proteomes" id="UP001165090"/>
    </source>
</evidence>
<feature type="compositionally biased region" description="Low complexity" evidence="4">
    <location>
        <begin position="151"/>
        <end position="165"/>
    </location>
</feature>
<evidence type="ECO:0000313" key="5">
    <source>
        <dbReference type="EMBL" id="GLI62452.1"/>
    </source>
</evidence>